<feature type="region of interest" description="Disordered" evidence="4">
    <location>
        <begin position="49"/>
        <end position="91"/>
    </location>
</feature>
<keyword evidence="3" id="KW-0862">Zinc</keyword>
<protein>
    <recommendedName>
        <fullName evidence="5">BED-type domain-containing protein</fullName>
    </recommendedName>
</protein>
<evidence type="ECO:0000256" key="3">
    <source>
        <dbReference type="ARBA" id="ARBA00022833"/>
    </source>
</evidence>
<dbReference type="InterPro" id="IPR003656">
    <property type="entry name" value="Znf_BED"/>
</dbReference>
<dbReference type="InterPro" id="IPR012337">
    <property type="entry name" value="RNaseH-like_sf"/>
</dbReference>
<evidence type="ECO:0000313" key="7">
    <source>
        <dbReference type="Proteomes" id="UP000694427"/>
    </source>
</evidence>
<sequence>MIFDVTLLRWKYSHYFEIVEEKEKGIIVKCKLCVGEKLLSTAKNTTSNLKKHLHAKHSTTELEERAPNDTSTPPQAKQQKLDFSSSSPGKTISSTELNKLVAAFIVEEMQPLSTVEAPTFRNIISKISVTGKRPGGVLPDRKTFASFLDNAYMEMETELKKTFADLEYVSTTADLWTAQNKSFLGITVHWIDPATLHRKKAAIACRRFRGRHTYDTIAAELEQIHSSYALCGKITATVTDNGSNFVKAFRMFQADDDNETKNDEDEVIFTDLHAVLRDDIESSERYVLPPHHRCASHTLNLICSNDIVKFLTAKADCKAVYRRATGKCSALWSKVSRSTVASESLEEFSKRKLLVPSTTRWNSFYDALSRVADMPLVDLNQFCTRLDIRCITEREYQFIKEYCKVLKPVCMALDILQGEDQCFYGTLQPTLEILMTKILSSSGWCPKVMQEPELIAAAILLPKFKNIWTERQVGQHSSDEDDFFSSMKSRRSQGTGELDGYFACVSIKMYLLNLFPHIKNLSLKLNTGLPASAACERLFSSAGLLFTKKQARMNSANFENILLLKLNKVNRVRIGKQIN</sequence>
<dbReference type="GO" id="GO:0003677">
    <property type="term" value="F:DNA binding"/>
    <property type="evidence" value="ECO:0007669"/>
    <property type="project" value="InterPro"/>
</dbReference>
<dbReference type="PANTHER" id="PTHR47501">
    <property type="entry name" value="TRANSPOSASE-RELATED"/>
    <property type="match status" value="1"/>
</dbReference>
<dbReference type="Proteomes" id="UP000694427">
    <property type="component" value="Unplaced"/>
</dbReference>
<dbReference type="Ensembl" id="ENSCCRT00010073775.1">
    <property type="protein sequence ID" value="ENSCCRP00010066897.1"/>
    <property type="gene ID" value="ENSCCRG00010028848.1"/>
</dbReference>
<evidence type="ECO:0000256" key="1">
    <source>
        <dbReference type="ARBA" id="ARBA00022723"/>
    </source>
</evidence>
<dbReference type="SUPFAM" id="SSF53098">
    <property type="entry name" value="Ribonuclease H-like"/>
    <property type="match status" value="1"/>
</dbReference>
<organism evidence="6 7">
    <name type="scientific">Cyprinus carpio</name>
    <name type="common">Common carp</name>
    <dbReference type="NCBI Taxonomy" id="7962"/>
    <lineage>
        <taxon>Eukaryota</taxon>
        <taxon>Metazoa</taxon>
        <taxon>Chordata</taxon>
        <taxon>Craniata</taxon>
        <taxon>Vertebrata</taxon>
        <taxon>Euteleostomi</taxon>
        <taxon>Actinopterygii</taxon>
        <taxon>Neopterygii</taxon>
        <taxon>Teleostei</taxon>
        <taxon>Ostariophysi</taxon>
        <taxon>Cypriniformes</taxon>
        <taxon>Cyprinidae</taxon>
        <taxon>Cyprininae</taxon>
        <taxon>Cyprinus</taxon>
    </lineage>
</organism>
<dbReference type="Pfam" id="PF02892">
    <property type="entry name" value="zf-BED"/>
    <property type="match status" value="1"/>
</dbReference>
<keyword evidence="1" id="KW-0479">Metal-binding</keyword>
<reference evidence="6" key="2">
    <citation type="submission" date="2025-09" db="UniProtKB">
        <authorList>
            <consortium name="Ensembl"/>
        </authorList>
    </citation>
    <scope>IDENTIFICATION</scope>
</reference>
<evidence type="ECO:0000313" key="6">
    <source>
        <dbReference type="Ensembl" id="ENSCCRP00010066897.1"/>
    </source>
</evidence>
<evidence type="ECO:0000256" key="4">
    <source>
        <dbReference type="SAM" id="MobiDB-lite"/>
    </source>
</evidence>
<reference evidence="6" key="1">
    <citation type="submission" date="2025-08" db="UniProtKB">
        <authorList>
            <consortium name="Ensembl"/>
        </authorList>
    </citation>
    <scope>IDENTIFICATION</scope>
</reference>
<evidence type="ECO:0000259" key="5">
    <source>
        <dbReference type="Pfam" id="PF02892"/>
    </source>
</evidence>
<keyword evidence="7" id="KW-1185">Reference proteome</keyword>
<feature type="compositionally biased region" description="Polar residues" evidence="4">
    <location>
        <begin position="68"/>
        <end position="83"/>
    </location>
</feature>
<name>A0A8C1LYG1_CYPCA</name>
<evidence type="ECO:0000256" key="2">
    <source>
        <dbReference type="ARBA" id="ARBA00022771"/>
    </source>
</evidence>
<dbReference type="PANTHER" id="PTHR47501:SF7">
    <property type="entry name" value="TRANSPOSASE"/>
    <property type="match status" value="1"/>
</dbReference>
<dbReference type="AlphaFoldDB" id="A0A8C1LYG1"/>
<proteinExistence type="predicted"/>
<keyword evidence="2" id="KW-0863">Zinc-finger</keyword>
<dbReference type="GO" id="GO:0008270">
    <property type="term" value="F:zinc ion binding"/>
    <property type="evidence" value="ECO:0007669"/>
    <property type="project" value="UniProtKB-KW"/>
</dbReference>
<accession>A0A8C1LYG1</accession>
<feature type="compositionally biased region" description="Basic and acidic residues" evidence="4">
    <location>
        <begin position="58"/>
        <end position="67"/>
    </location>
</feature>
<dbReference type="SUPFAM" id="SSF140996">
    <property type="entry name" value="Hermes dimerisation domain"/>
    <property type="match status" value="1"/>
</dbReference>
<feature type="domain" description="BED-type" evidence="5">
    <location>
        <begin position="14"/>
        <end position="58"/>
    </location>
</feature>